<evidence type="ECO:0000259" key="8">
    <source>
        <dbReference type="PROSITE" id="PS51007"/>
    </source>
</evidence>
<dbReference type="Gene3D" id="2.130.10.10">
    <property type="entry name" value="YVTN repeat-like/Quinoprotein amine dehydrogenase"/>
    <property type="match status" value="5"/>
</dbReference>
<feature type="repeat" description="WD" evidence="5">
    <location>
        <begin position="1040"/>
        <end position="1081"/>
    </location>
</feature>
<proteinExistence type="predicted"/>
<dbReference type="InterPro" id="IPR019775">
    <property type="entry name" value="WD40_repeat_CS"/>
</dbReference>
<dbReference type="InterPro" id="IPR011429">
    <property type="entry name" value="Cyt_c_Planctomycete-type"/>
</dbReference>
<evidence type="ECO:0000256" key="3">
    <source>
        <dbReference type="ARBA" id="ARBA00022737"/>
    </source>
</evidence>
<dbReference type="SUPFAM" id="SSF50978">
    <property type="entry name" value="WD40 repeat-like"/>
    <property type="match status" value="2"/>
</dbReference>
<evidence type="ECO:0000313" key="9">
    <source>
        <dbReference type="EMBL" id="QDT99086.1"/>
    </source>
</evidence>
<feature type="coiled-coil region" evidence="7">
    <location>
        <begin position="503"/>
        <end position="537"/>
    </location>
</feature>
<keyword evidence="6" id="KW-0349">Heme</keyword>
<evidence type="ECO:0000256" key="6">
    <source>
        <dbReference type="PROSITE-ProRule" id="PRU00433"/>
    </source>
</evidence>
<keyword evidence="2 6" id="KW-0479">Metal-binding</keyword>
<feature type="repeat" description="WD" evidence="5">
    <location>
        <begin position="956"/>
        <end position="997"/>
    </location>
</feature>
<dbReference type="InterPro" id="IPR018391">
    <property type="entry name" value="PQQ_b-propeller_rpt"/>
</dbReference>
<dbReference type="RefSeq" id="WP_144988280.1">
    <property type="nucleotide sequence ID" value="NZ_CP037920.1"/>
</dbReference>
<evidence type="ECO:0000256" key="5">
    <source>
        <dbReference type="PROSITE-ProRule" id="PRU00221"/>
    </source>
</evidence>
<keyword evidence="1 5" id="KW-0853">WD repeat</keyword>
<evidence type="ECO:0000256" key="4">
    <source>
        <dbReference type="ARBA" id="ARBA00023004"/>
    </source>
</evidence>
<reference evidence="9 10" key="1">
    <citation type="submission" date="2019-03" db="EMBL/GenBank/DDBJ databases">
        <title>Deep-cultivation of Planctomycetes and their phenomic and genomic characterization uncovers novel biology.</title>
        <authorList>
            <person name="Wiegand S."/>
            <person name="Jogler M."/>
            <person name="Boedeker C."/>
            <person name="Pinto D."/>
            <person name="Vollmers J."/>
            <person name="Rivas-Marin E."/>
            <person name="Kohn T."/>
            <person name="Peeters S.H."/>
            <person name="Heuer A."/>
            <person name="Rast P."/>
            <person name="Oberbeckmann S."/>
            <person name="Bunk B."/>
            <person name="Jeske O."/>
            <person name="Meyerdierks A."/>
            <person name="Storesund J.E."/>
            <person name="Kallscheuer N."/>
            <person name="Luecker S."/>
            <person name="Lage O.M."/>
            <person name="Pohl T."/>
            <person name="Merkel B.J."/>
            <person name="Hornburger P."/>
            <person name="Mueller R.-W."/>
            <person name="Bruemmer F."/>
            <person name="Labrenz M."/>
            <person name="Spormann A.M."/>
            <person name="Op den Camp H."/>
            <person name="Overmann J."/>
            <person name="Amann R."/>
            <person name="Jetten M.S.M."/>
            <person name="Mascher T."/>
            <person name="Medema M.H."/>
            <person name="Devos D.P."/>
            <person name="Kaster A.-K."/>
            <person name="Ovreas L."/>
            <person name="Rohde M."/>
            <person name="Galperin M.Y."/>
            <person name="Jogler C."/>
        </authorList>
    </citation>
    <scope>NUCLEOTIDE SEQUENCE [LARGE SCALE GENOMIC DNA]</scope>
    <source>
        <strain evidence="9 10">V144</strain>
    </source>
</reference>
<keyword evidence="3" id="KW-0677">Repeat</keyword>
<dbReference type="PROSITE" id="PS00678">
    <property type="entry name" value="WD_REPEATS_1"/>
    <property type="match status" value="3"/>
</dbReference>
<feature type="repeat" description="WD" evidence="5">
    <location>
        <begin position="293"/>
        <end position="334"/>
    </location>
</feature>
<keyword evidence="4 6" id="KW-0408">Iron</keyword>
<dbReference type="EMBL" id="CP037920">
    <property type="protein sequence ID" value="QDT99086.1"/>
    <property type="molecule type" value="Genomic_DNA"/>
</dbReference>
<evidence type="ECO:0000313" key="10">
    <source>
        <dbReference type="Proteomes" id="UP000318704"/>
    </source>
</evidence>
<dbReference type="CDD" id="cd00200">
    <property type="entry name" value="WD40"/>
    <property type="match status" value="2"/>
</dbReference>
<sequence>MWNRFTNLCVMLAVVLVVGRFSVAEEKPIQPAKVELGRPVSFEKDVFPILDANCIACHNVAKKEGALVLENVKDLLKGGDSGASIVPGKPDESYLYQVASRTEESFMPPLPNKVGAKALTPQQVGILRQWILEGAKSSGKSTDAGIVWQSLPPGLNSIYSTALSPWARYAAVGRANRIAIYDLASGIEAANLNDPALVKLKKGSKPFYPQGAAHRDFVHSLAFNSDGNMLASGGYRVVKLWKKSLGAVVKKMDLPAAITGLALNADRSVLVAATADNSASLWKLPEGQKLVELKGHGGEIKGLAFTPDRTKVVTSSADQSLRVWNAADGKQISTMKTPAVINTLTVSKDGTQIIAGGANNIIYVWPLTISVPKAGEKAPEISAALFELKGHAKPVTSLKLVMPAGVQLVSGSEDNTVRIWDLKGKKQIRSINHGAPVSDIDVSPDAKNLVSVSVNGTGKIWQLSNGKMLKEFRGDLSKERQMILATEAQTIAKQKVALGDAAVKAADKNVKDREAELKKRNEELAAAKKALPEAQKKVTDYAPKVKAAKDEQAKLLAGHKKKGEDAVKAANAQKVTADKAVADANAKLKQVNQANQTAITTVEKEVASAKKALDAANAVKPDAADKAAVQKKKDTVAKAKATFDATQKKLAAAKLKKTNDEKQAAKAVNSAKQAVTKAVAAVTAATKLAASKPNTKAVDKKVTDAEAEAKKLADAAAAAAKKITSAERSVKVAGTTLTKIKGQFAERTKEKTALDATAKQMDAALAEVKKQAAVLYPIKSVAFSEDGKQIVTGDDSQKVRIWDVTTGKELDTLSGHTAVVTAVAYTSKTTVVSVSTDKTVLVQSVQPVWSLVAQLGADPKAPTKVGNSPISNRALCLSFSPDGKLLAVGGGDPSRSGEIILWDVATGKVVRTFENAHSDTVLGIRFSPTGKSLLSGAADKFVKIFDVATGKFVKSFEGHTHHVLDVAWKADESTIVSSGADNVIKVWNIETGEQKRTIKGYSKQVTSISFIGLGANVVSGGGDKTVRLHLTTNGSNYRNLGGSTDYVYSVAASRDEATVIAGGEDGVLRVWDAKTGKLLNSFNPPPVPSQNQQAKAGK</sequence>
<dbReference type="PANTHER" id="PTHR19879">
    <property type="entry name" value="TRANSCRIPTION INITIATION FACTOR TFIID"/>
    <property type="match status" value="1"/>
</dbReference>
<evidence type="ECO:0000256" key="1">
    <source>
        <dbReference type="ARBA" id="ARBA00022574"/>
    </source>
</evidence>
<feature type="repeat" description="WD" evidence="5">
    <location>
        <begin position="388"/>
        <end position="430"/>
    </location>
</feature>
<dbReference type="AlphaFoldDB" id="A0A517W1H6"/>
<feature type="repeat" description="WD" evidence="5">
    <location>
        <begin position="430"/>
        <end position="471"/>
    </location>
</feature>
<dbReference type="Pfam" id="PF00400">
    <property type="entry name" value="WD40"/>
    <property type="match status" value="12"/>
</dbReference>
<dbReference type="InterPro" id="IPR001680">
    <property type="entry name" value="WD40_rpt"/>
</dbReference>
<accession>A0A517W1H6</accession>
<dbReference type="InterPro" id="IPR009056">
    <property type="entry name" value="Cyt_c-like_dom"/>
</dbReference>
<dbReference type="GO" id="GO:0046872">
    <property type="term" value="F:metal ion binding"/>
    <property type="evidence" value="ECO:0007669"/>
    <property type="project" value="UniProtKB-KW"/>
</dbReference>
<dbReference type="PANTHER" id="PTHR19879:SF9">
    <property type="entry name" value="TRANSCRIPTION INITIATION FACTOR TFIID SUBUNIT 5"/>
    <property type="match status" value="1"/>
</dbReference>
<gene>
    <name evidence="9" type="primary">smc_4</name>
    <name evidence="9" type="ORF">V144x_45960</name>
</gene>
<dbReference type="Proteomes" id="UP000318704">
    <property type="component" value="Chromosome"/>
</dbReference>
<name>A0A517W1H6_9PLAN</name>
<evidence type="ECO:0000256" key="2">
    <source>
        <dbReference type="ARBA" id="ARBA00022723"/>
    </source>
</evidence>
<dbReference type="CDD" id="cd06503">
    <property type="entry name" value="ATP-synt_Fo_b"/>
    <property type="match status" value="1"/>
</dbReference>
<dbReference type="InterPro" id="IPR011047">
    <property type="entry name" value="Quinoprotein_ADH-like_sf"/>
</dbReference>
<dbReference type="InterPro" id="IPR015943">
    <property type="entry name" value="WD40/YVTN_repeat-like_dom_sf"/>
</dbReference>
<dbReference type="Pfam" id="PF07635">
    <property type="entry name" value="PSCyt1"/>
    <property type="match status" value="1"/>
</dbReference>
<feature type="repeat" description="WD" evidence="5">
    <location>
        <begin position="258"/>
        <end position="292"/>
    </location>
</feature>
<dbReference type="PRINTS" id="PR00320">
    <property type="entry name" value="GPROTEINBRPT"/>
</dbReference>
<dbReference type="KEGG" id="gaw:V144x_45960"/>
<dbReference type="PROSITE" id="PS50082">
    <property type="entry name" value="WD_REPEATS_2"/>
    <property type="match status" value="8"/>
</dbReference>
<dbReference type="SMART" id="SM00564">
    <property type="entry name" value="PQQ"/>
    <property type="match status" value="4"/>
</dbReference>
<protein>
    <submittedName>
        <fullName evidence="9">Chromosome partition protein Smc</fullName>
    </submittedName>
</protein>
<organism evidence="9 10">
    <name type="scientific">Gimesia aquarii</name>
    <dbReference type="NCBI Taxonomy" id="2527964"/>
    <lineage>
        <taxon>Bacteria</taxon>
        <taxon>Pseudomonadati</taxon>
        <taxon>Planctomycetota</taxon>
        <taxon>Planctomycetia</taxon>
        <taxon>Planctomycetales</taxon>
        <taxon>Planctomycetaceae</taxon>
        <taxon>Gimesia</taxon>
    </lineage>
</organism>
<feature type="repeat" description="WD" evidence="5">
    <location>
        <begin position="914"/>
        <end position="955"/>
    </location>
</feature>
<keyword evidence="7" id="KW-0175">Coiled coil</keyword>
<feature type="domain" description="Cytochrome c" evidence="8">
    <location>
        <begin position="32"/>
        <end position="135"/>
    </location>
</feature>
<dbReference type="InterPro" id="IPR036322">
    <property type="entry name" value="WD40_repeat_dom_sf"/>
</dbReference>
<dbReference type="GO" id="GO:0009055">
    <property type="term" value="F:electron transfer activity"/>
    <property type="evidence" value="ECO:0007669"/>
    <property type="project" value="InterPro"/>
</dbReference>
<dbReference type="SMART" id="SM00320">
    <property type="entry name" value="WD40"/>
    <property type="match status" value="14"/>
</dbReference>
<dbReference type="GO" id="GO:0020037">
    <property type="term" value="F:heme binding"/>
    <property type="evidence" value="ECO:0007669"/>
    <property type="project" value="InterPro"/>
</dbReference>
<evidence type="ECO:0000256" key="7">
    <source>
        <dbReference type="SAM" id="Coils"/>
    </source>
</evidence>
<dbReference type="SUPFAM" id="SSF50998">
    <property type="entry name" value="Quinoprotein alcohol dehydrogenase-like"/>
    <property type="match status" value="1"/>
</dbReference>
<dbReference type="PROSITE" id="PS51007">
    <property type="entry name" value="CYTC"/>
    <property type="match status" value="1"/>
</dbReference>
<feature type="repeat" description="WD" evidence="5">
    <location>
        <begin position="778"/>
        <end position="812"/>
    </location>
</feature>
<dbReference type="PROSITE" id="PS50294">
    <property type="entry name" value="WD_REPEATS_REGION"/>
    <property type="match status" value="6"/>
</dbReference>
<dbReference type="InterPro" id="IPR020472">
    <property type="entry name" value="WD40_PAC1"/>
</dbReference>